<sequence length="41" mass="4838">MELPKLLPLFWNCKRVGWQSLFRSWLVIPFPLQPSLPKDGV</sequence>
<keyword evidence="1" id="KW-0496">Mitochondrion</keyword>
<organism evidence="1">
    <name type="scientific">Utricularia reniformis</name>
    <dbReference type="NCBI Taxonomy" id="192314"/>
    <lineage>
        <taxon>Eukaryota</taxon>
        <taxon>Viridiplantae</taxon>
        <taxon>Streptophyta</taxon>
        <taxon>Embryophyta</taxon>
        <taxon>Tracheophyta</taxon>
        <taxon>Spermatophyta</taxon>
        <taxon>Magnoliopsida</taxon>
        <taxon>eudicotyledons</taxon>
        <taxon>Gunneridae</taxon>
        <taxon>Pentapetalae</taxon>
        <taxon>asterids</taxon>
        <taxon>lamiids</taxon>
        <taxon>Lamiales</taxon>
        <taxon>Lentibulariaceae</taxon>
        <taxon>Utricularia</taxon>
    </lineage>
</organism>
<dbReference type="AlphaFoldDB" id="A0A1Y0AZW5"/>
<gene>
    <name evidence="1" type="ORF">AEK19_MT0466</name>
</gene>
<proteinExistence type="predicted"/>
<name>A0A1Y0AZW5_9LAMI</name>
<evidence type="ECO:0000313" key="1">
    <source>
        <dbReference type="EMBL" id="ART30726.1"/>
    </source>
</evidence>
<geneLocation type="mitochondrion" evidence="1"/>
<accession>A0A1Y0AZW5</accession>
<protein>
    <submittedName>
        <fullName evidence="1">Uncharacterized protein</fullName>
    </submittedName>
</protein>
<reference evidence="1" key="1">
    <citation type="submission" date="2017-03" db="EMBL/GenBank/DDBJ databases">
        <title>The mitochondrial genome of the carnivorous plant Utricularia reniformis (Lentibulariaceae): structure, comparative analysis and evolutionary landmarks.</title>
        <authorList>
            <person name="Silva S.R."/>
            <person name="Alvarenga D.O."/>
            <person name="Michael T.P."/>
            <person name="Miranda V.F.O."/>
            <person name="Varani A.M."/>
        </authorList>
    </citation>
    <scope>NUCLEOTIDE SEQUENCE</scope>
</reference>
<dbReference type="EMBL" id="KY774314">
    <property type="protein sequence ID" value="ART30726.1"/>
    <property type="molecule type" value="Genomic_DNA"/>
</dbReference>